<feature type="compositionally biased region" description="Low complexity" evidence="3">
    <location>
        <begin position="527"/>
        <end position="541"/>
    </location>
</feature>
<dbReference type="GO" id="GO:0005524">
    <property type="term" value="F:ATP binding"/>
    <property type="evidence" value="ECO:0007669"/>
    <property type="project" value="InterPro"/>
</dbReference>
<evidence type="ECO:0000313" key="6">
    <source>
        <dbReference type="EMBL" id="ROT71757.1"/>
    </source>
</evidence>
<feature type="domain" description="Ig-like" evidence="5">
    <location>
        <begin position="379"/>
        <end position="466"/>
    </location>
</feature>
<evidence type="ECO:0000259" key="5">
    <source>
        <dbReference type="PROSITE" id="PS50835"/>
    </source>
</evidence>
<dbReference type="PROSITE" id="PS50835">
    <property type="entry name" value="IG_LIKE"/>
    <property type="match status" value="4"/>
</dbReference>
<dbReference type="SMART" id="SM00220">
    <property type="entry name" value="S_TKc"/>
    <property type="match status" value="1"/>
</dbReference>
<dbReference type="PROSITE" id="PS00108">
    <property type="entry name" value="PROTEIN_KINASE_ST"/>
    <property type="match status" value="1"/>
</dbReference>
<dbReference type="Proteomes" id="UP000283509">
    <property type="component" value="Unassembled WGS sequence"/>
</dbReference>
<feature type="domain" description="Ig-like" evidence="5">
    <location>
        <begin position="582"/>
        <end position="673"/>
    </location>
</feature>
<dbReference type="SMART" id="SM00409">
    <property type="entry name" value="IG"/>
    <property type="match status" value="4"/>
</dbReference>
<dbReference type="SMR" id="A0A423T5K0"/>
<feature type="domain" description="Ig-like" evidence="5">
    <location>
        <begin position="254"/>
        <end position="342"/>
    </location>
</feature>
<dbReference type="EMBL" id="QCYY01002255">
    <property type="protein sequence ID" value="ROT71757.1"/>
    <property type="molecule type" value="Genomic_DNA"/>
</dbReference>
<dbReference type="FunFam" id="2.60.40.10:FF:000097">
    <property type="entry name" value="Bent, isoform F"/>
    <property type="match status" value="1"/>
</dbReference>
<dbReference type="FunFam" id="2.60.40.10:FF:000460">
    <property type="entry name" value="Bent, isoform J"/>
    <property type="match status" value="1"/>
</dbReference>
<evidence type="ECO:0000256" key="2">
    <source>
        <dbReference type="ARBA" id="ARBA00023319"/>
    </source>
</evidence>
<dbReference type="Pfam" id="PF07679">
    <property type="entry name" value="I-set"/>
    <property type="match status" value="4"/>
</dbReference>
<proteinExistence type="inferred from homology"/>
<dbReference type="Gene3D" id="2.60.40.10">
    <property type="entry name" value="Immunoglobulins"/>
    <property type="match status" value="4"/>
</dbReference>
<dbReference type="InterPro" id="IPR008271">
    <property type="entry name" value="Ser/Thr_kinase_AS"/>
</dbReference>
<reference evidence="6 7" key="2">
    <citation type="submission" date="2019-01" db="EMBL/GenBank/DDBJ databases">
        <title>The decoding of complex shrimp genome reveals the adaptation for benthos swimmer, frequently molting mechanism and breeding impact on genome.</title>
        <authorList>
            <person name="Sun Y."/>
            <person name="Gao Y."/>
            <person name="Yu Y."/>
        </authorList>
    </citation>
    <scope>NUCLEOTIDE SEQUENCE [LARGE SCALE GENOMIC DNA]</scope>
    <source>
        <tissue evidence="6">Muscle</tissue>
    </source>
</reference>
<dbReference type="InterPro" id="IPR007110">
    <property type="entry name" value="Ig-like_dom"/>
</dbReference>
<dbReference type="InterPro" id="IPR013098">
    <property type="entry name" value="Ig_I-set"/>
</dbReference>
<comment type="caution">
    <text evidence="6">The sequence shown here is derived from an EMBL/GenBank/DDBJ whole genome shotgun (WGS) entry which is preliminary data.</text>
</comment>
<feature type="domain" description="Protein kinase" evidence="4">
    <location>
        <begin position="1"/>
        <end position="186"/>
    </location>
</feature>
<dbReference type="InterPro" id="IPR011009">
    <property type="entry name" value="Kinase-like_dom_sf"/>
</dbReference>
<dbReference type="PANTHER" id="PTHR47633">
    <property type="entry name" value="IMMUNOGLOBULIN"/>
    <property type="match status" value="1"/>
</dbReference>
<dbReference type="STRING" id="6689.A0A423T5K0"/>
<sequence length="782" mass="88011">MVLIFEFLSGGELFERITAEGYVMSEAEVINYMRQICEGVKHMHEKNIIHLDVKPENIMCQTRTSTNVKLIDFGLATKLDPNEVVKISTGTAEFAAPEIVEREPVGFYTDMWAVGVLAYVLLSGLSPFAGENDIETLKNVKACDWDFDEEAFANVSNEAKDFIRRLLVKNKEKRLTAHECLMHAWLRGDYSPRLEPIDMMRYIPIRDKIRAKYKEWEKFLLPIGRLAEYSSLRKLQLEKYRIHDTHFDRRQCAPRFVIRPQNAFAYEGQSVKFSCRIVGVAVPTVCWFHNNMELRQSVKYMKRYSGEDYTFVINRVKLDDRGEYIIRAENHYGAREEPVFLNVQPMPPEIPQYRPQEQIVRRRQALSYKMWQEESEGAPSFTFLLRPRVIQCHQTCKLLCCLSGKPTPTVKWFKGNKELTKSDYTMSHADGVVTIEIVNCKPGDSGKYKCVATNHLGTDETSCVVIVEDRRYIETTIKDLPPPPTPAIRVEDSSSSSSYFSSTHKSAATIAVTSSSSSRQESRSSKVETSSTSVSASSTSTGAKRQLKPYGKRQDSTGSTSRSRSATKELELPPDDALMGPPGFSGELPKALAVKDGDPLCLKCTVKGDPEPQITWFKNGEPLSSSDIIDLKYKQGLAALTINEVFPEDEGEYVCKATSSLGSAETKCKLKVTPMEQQVNGKGGPGDKIPRITEHLKSQEVPDGTPITLNCKIGGATKFDVVWLHNEKEIKPSKDFQYVKEGDNYLLKIAEVFPEDAGTYTCEAFNDVGETFSTCTLVILSE</sequence>
<dbReference type="PANTHER" id="PTHR47633:SF7">
    <property type="entry name" value="TITIN HOMOLOG"/>
    <property type="match status" value="1"/>
</dbReference>
<dbReference type="SMART" id="SM00408">
    <property type="entry name" value="IGc2"/>
    <property type="match status" value="4"/>
</dbReference>
<dbReference type="Pfam" id="PF00069">
    <property type="entry name" value="Pkinase"/>
    <property type="match status" value="1"/>
</dbReference>
<dbReference type="PROSITE" id="PS50011">
    <property type="entry name" value="PROTEIN_KINASE_DOM"/>
    <property type="match status" value="1"/>
</dbReference>
<keyword evidence="2" id="KW-0393">Immunoglobulin domain</keyword>
<dbReference type="Gene3D" id="1.10.510.10">
    <property type="entry name" value="Transferase(Phosphotransferase) domain 1"/>
    <property type="match status" value="1"/>
</dbReference>
<keyword evidence="7" id="KW-1185">Reference proteome</keyword>
<organism evidence="6 7">
    <name type="scientific">Penaeus vannamei</name>
    <name type="common">Whiteleg shrimp</name>
    <name type="synonym">Litopenaeus vannamei</name>
    <dbReference type="NCBI Taxonomy" id="6689"/>
    <lineage>
        <taxon>Eukaryota</taxon>
        <taxon>Metazoa</taxon>
        <taxon>Ecdysozoa</taxon>
        <taxon>Arthropoda</taxon>
        <taxon>Crustacea</taxon>
        <taxon>Multicrustacea</taxon>
        <taxon>Malacostraca</taxon>
        <taxon>Eumalacostraca</taxon>
        <taxon>Eucarida</taxon>
        <taxon>Decapoda</taxon>
        <taxon>Dendrobranchiata</taxon>
        <taxon>Penaeoidea</taxon>
        <taxon>Penaeidae</taxon>
        <taxon>Penaeus</taxon>
    </lineage>
</organism>
<dbReference type="AlphaFoldDB" id="A0A423T5K0"/>
<dbReference type="InterPro" id="IPR003598">
    <property type="entry name" value="Ig_sub2"/>
</dbReference>
<dbReference type="FunFam" id="2.60.40.10:FF:000553">
    <property type="entry name" value="Uncharacterized protein, isoform J"/>
    <property type="match status" value="1"/>
</dbReference>
<feature type="region of interest" description="Disordered" evidence="3">
    <location>
        <begin position="476"/>
        <end position="499"/>
    </location>
</feature>
<protein>
    <submittedName>
        <fullName evidence="6">Projectin</fullName>
    </submittedName>
</protein>
<dbReference type="InterPro" id="IPR003599">
    <property type="entry name" value="Ig_sub"/>
</dbReference>
<evidence type="ECO:0000313" key="7">
    <source>
        <dbReference type="Proteomes" id="UP000283509"/>
    </source>
</evidence>
<feature type="region of interest" description="Disordered" evidence="3">
    <location>
        <begin position="511"/>
        <end position="584"/>
    </location>
</feature>
<dbReference type="InterPro" id="IPR000719">
    <property type="entry name" value="Prot_kinase_dom"/>
</dbReference>
<dbReference type="GO" id="GO:0004672">
    <property type="term" value="F:protein kinase activity"/>
    <property type="evidence" value="ECO:0007669"/>
    <property type="project" value="InterPro"/>
</dbReference>
<evidence type="ECO:0000259" key="4">
    <source>
        <dbReference type="PROSITE" id="PS50011"/>
    </source>
</evidence>
<dbReference type="OrthoDB" id="504170at2759"/>
<dbReference type="FunFam" id="2.60.40.10:FF:000107">
    <property type="entry name" value="Myosin, light chain kinase a"/>
    <property type="match status" value="1"/>
</dbReference>
<dbReference type="InterPro" id="IPR013783">
    <property type="entry name" value="Ig-like_fold"/>
</dbReference>
<dbReference type="SUPFAM" id="SSF56112">
    <property type="entry name" value="Protein kinase-like (PK-like)"/>
    <property type="match status" value="1"/>
</dbReference>
<dbReference type="InterPro" id="IPR036179">
    <property type="entry name" value="Ig-like_dom_sf"/>
</dbReference>
<gene>
    <name evidence="6" type="ORF">C7M84_009915</name>
</gene>
<accession>A0A423T5K0</accession>
<comment type="similarity">
    <text evidence="1">Belongs to the protein kinase superfamily. CAMK Ser/Thr protein kinase family.</text>
</comment>
<feature type="domain" description="Ig-like" evidence="5">
    <location>
        <begin position="690"/>
        <end position="773"/>
    </location>
</feature>
<dbReference type="SUPFAM" id="SSF48726">
    <property type="entry name" value="Immunoglobulin"/>
    <property type="match status" value="4"/>
</dbReference>
<name>A0A423T5K0_PENVA</name>
<dbReference type="FunFam" id="1.10.510.10:FF:000321">
    <property type="entry name" value="Bent, isoform C"/>
    <property type="match status" value="1"/>
</dbReference>
<evidence type="ECO:0000256" key="1">
    <source>
        <dbReference type="ARBA" id="ARBA00006692"/>
    </source>
</evidence>
<reference evidence="6 7" key="1">
    <citation type="submission" date="2018-04" db="EMBL/GenBank/DDBJ databases">
        <authorList>
            <person name="Zhang X."/>
            <person name="Yuan J."/>
            <person name="Li F."/>
            <person name="Xiang J."/>
        </authorList>
    </citation>
    <scope>NUCLEOTIDE SEQUENCE [LARGE SCALE GENOMIC DNA]</scope>
    <source>
        <tissue evidence="6">Muscle</tissue>
    </source>
</reference>
<evidence type="ECO:0000256" key="3">
    <source>
        <dbReference type="SAM" id="MobiDB-lite"/>
    </source>
</evidence>